<accession>A0A926E664</accession>
<gene>
    <name evidence="2" type="ORF">H8692_04730</name>
</gene>
<evidence type="ECO:0000313" key="2">
    <source>
        <dbReference type="EMBL" id="MBC8568072.1"/>
    </source>
</evidence>
<protein>
    <submittedName>
        <fullName evidence="2">MazG family protein</fullName>
    </submittedName>
</protein>
<dbReference type="GO" id="GO:0047429">
    <property type="term" value="F:nucleoside triphosphate diphosphatase activity"/>
    <property type="evidence" value="ECO:0007669"/>
    <property type="project" value="TreeGrafter"/>
</dbReference>
<comment type="caution">
    <text evidence="2">The sequence shown here is derived from an EMBL/GenBank/DDBJ whole genome shotgun (WGS) entry which is preliminary data.</text>
</comment>
<dbReference type="GO" id="GO:0046061">
    <property type="term" value="P:dATP catabolic process"/>
    <property type="evidence" value="ECO:0007669"/>
    <property type="project" value="TreeGrafter"/>
</dbReference>
<dbReference type="Gene3D" id="1.10.287.1080">
    <property type="entry name" value="MazG-like"/>
    <property type="match status" value="1"/>
</dbReference>
<dbReference type="FunFam" id="1.10.287.1080:FF:000001">
    <property type="entry name" value="Nucleoside triphosphate pyrophosphohydrolase"/>
    <property type="match status" value="1"/>
</dbReference>
<dbReference type="AlphaFoldDB" id="A0A926E664"/>
<dbReference type="Pfam" id="PF03819">
    <property type="entry name" value="MazG"/>
    <property type="match status" value="1"/>
</dbReference>
<reference evidence="2" key="1">
    <citation type="submission" date="2020-08" db="EMBL/GenBank/DDBJ databases">
        <title>Genome public.</title>
        <authorList>
            <person name="Liu C."/>
            <person name="Sun Q."/>
        </authorList>
    </citation>
    <scope>NUCLEOTIDE SEQUENCE</scope>
    <source>
        <strain evidence="2">NSJ-24</strain>
    </source>
</reference>
<dbReference type="InterPro" id="IPR048015">
    <property type="entry name" value="NTP-PPase_MazG-like_N"/>
</dbReference>
<feature type="domain" description="NTP pyrophosphohydrolase MazG-like" evidence="1">
    <location>
        <begin position="40"/>
        <end position="113"/>
    </location>
</feature>
<dbReference type="NCBIfam" id="TIGR00444">
    <property type="entry name" value="mazG"/>
    <property type="match status" value="1"/>
</dbReference>
<proteinExistence type="predicted"/>
<dbReference type="EMBL" id="JACRTA010000001">
    <property type="protein sequence ID" value="MBC8568072.1"/>
    <property type="molecule type" value="Genomic_DNA"/>
</dbReference>
<dbReference type="PANTHER" id="PTHR30522:SF0">
    <property type="entry name" value="NUCLEOSIDE TRIPHOSPHATE PYROPHOSPHOHYDROLASE"/>
    <property type="match status" value="1"/>
</dbReference>
<dbReference type="Proteomes" id="UP000610862">
    <property type="component" value="Unassembled WGS sequence"/>
</dbReference>
<name>A0A926E664_9FIRM</name>
<keyword evidence="3" id="KW-1185">Reference proteome</keyword>
<dbReference type="CDD" id="cd11528">
    <property type="entry name" value="NTP-PPase_MazG_Nterm"/>
    <property type="match status" value="1"/>
</dbReference>
<dbReference type="InterPro" id="IPR004518">
    <property type="entry name" value="MazG-like_dom"/>
</dbReference>
<dbReference type="GO" id="GO:0006950">
    <property type="term" value="P:response to stress"/>
    <property type="evidence" value="ECO:0007669"/>
    <property type="project" value="UniProtKB-ARBA"/>
</dbReference>
<dbReference type="InterPro" id="IPR011551">
    <property type="entry name" value="NTP_PyrPHydrolase_MazG"/>
</dbReference>
<organism evidence="2 3">
    <name type="scientific">Lentihominibacter hominis</name>
    <dbReference type="NCBI Taxonomy" id="2763645"/>
    <lineage>
        <taxon>Bacteria</taxon>
        <taxon>Bacillati</taxon>
        <taxon>Bacillota</taxon>
        <taxon>Clostridia</taxon>
        <taxon>Peptostreptococcales</taxon>
        <taxon>Anaerovoracaceae</taxon>
        <taxon>Lentihominibacter</taxon>
    </lineage>
</organism>
<dbReference type="GO" id="GO:0046081">
    <property type="term" value="P:dUTP catabolic process"/>
    <property type="evidence" value="ECO:0007669"/>
    <property type="project" value="TreeGrafter"/>
</dbReference>
<evidence type="ECO:0000259" key="1">
    <source>
        <dbReference type="Pfam" id="PF03819"/>
    </source>
</evidence>
<dbReference type="GO" id="GO:0046047">
    <property type="term" value="P:TTP catabolic process"/>
    <property type="evidence" value="ECO:0007669"/>
    <property type="project" value="TreeGrafter"/>
</dbReference>
<dbReference type="GO" id="GO:0046076">
    <property type="term" value="P:dTTP catabolic process"/>
    <property type="evidence" value="ECO:0007669"/>
    <property type="project" value="TreeGrafter"/>
</dbReference>
<sequence>MTEKKKFNSSDKDRKYDFNDFTEIISLLRSPGGCPWDMKQTHETLKECLIEKSGEVISAIDNKDTANLCEELGDLLLQVVMHAQIASEKGYFTINDVIQGVSEKMIRRHPHVFGDVKVSSPEESLQLWQEIKKQEKSK</sequence>
<dbReference type="RefSeq" id="WP_187525083.1">
    <property type="nucleotide sequence ID" value="NZ_JACRTA010000001.1"/>
</dbReference>
<evidence type="ECO:0000313" key="3">
    <source>
        <dbReference type="Proteomes" id="UP000610862"/>
    </source>
</evidence>
<dbReference type="PANTHER" id="PTHR30522">
    <property type="entry name" value="NUCLEOSIDE TRIPHOSPHATE PYROPHOSPHOHYDROLASE"/>
    <property type="match status" value="1"/>
</dbReference>
<dbReference type="SUPFAM" id="SSF101386">
    <property type="entry name" value="all-alpha NTP pyrophosphatases"/>
    <property type="match status" value="1"/>
</dbReference>
<dbReference type="GO" id="GO:0046052">
    <property type="term" value="P:UTP catabolic process"/>
    <property type="evidence" value="ECO:0007669"/>
    <property type="project" value="TreeGrafter"/>
</dbReference>
<dbReference type="GO" id="GO:0006203">
    <property type="term" value="P:dGTP catabolic process"/>
    <property type="evidence" value="ECO:0007669"/>
    <property type="project" value="TreeGrafter"/>
</dbReference>